<name>W2SCC1_CYPE1</name>
<feature type="domain" description="WSC" evidence="5">
    <location>
        <begin position="550"/>
        <end position="646"/>
    </location>
</feature>
<keyword evidence="3" id="KW-0732">Signal</keyword>
<gene>
    <name evidence="6" type="ORF">HMPREF1541_00531</name>
</gene>
<dbReference type="VEuPathDB" id="FungiDB:HMPREF1541_00531"/>
<dbReference type="GO" id="GO:0020037">
    <property type="term" value="F:heme binding"/>
    <property type="evidence" value="ECO:0007669"/>
    <property type="project" value="InterPro"/>
</dbReference>
<dbReference type="Pfam" id="PF01822">
    <property type="entry name" value="WSC"/>
    <property type="match status" value="2"/>
</dbReference>
<evidence type="ECO:0000313" key="7">
    <source>
        <dbReference type="Proteomes" id="UP000030752"/>
    </source>
</evidence>
<sequence>MARLVPLVLLSLLQSFVTAQVVPTWPSPSTDELEDLMFLTTGYRAKNFADAITPCSKQSTGGSGPGRIAAAEWLRTTFHDAATGNVAQGIGGLDASIVYELRSAENVGTAFTSTITTYEPFFGPRLPMSEIIAIGTYASVRGCGGPAIPVRPGRIDARTSGLSGVPQPQDSIGTFQNRFASLGMNDSEMVAVTACGHSIGGVHGKNFPLIVADPDAFQAMDTSEAAFDERIATEYVDGTTTNPLVKGLSVQYSRNSDFVVNMVDNNATIRRLTDRTVFRNTCRAVLQKLIEVVPRTVTLAANPLTPYEVKPYGLQLYLQDGGLNFTFAGDIRVRTTNRAASSIASVQLVYKNRSGGSGSAVSTVVSGAAGGFDDSFSFYGFNTSVPTSTSISSFIVVISRTDGTTETFDNNGVGFPVSDSLLLQYPQSCASNPAAITITAAVRNTTSGTPTLNFLGRRYTSTVIVPTINTTSSALRSAALNVGPYAIFNLTLSLNATQSAKGHFNLTLPGSPAVDLTLLSTLPSTCRTLSATAAPSSSTPPATNTTTPSSYTSLGCVTDPFPSTPRVLSGPFTYSSTNMSTALCSTFCRNYALFGLEYGAECYCGNTLSSSSAPAPSTSTGCAMPCSGDATATCGGPNALSLYRNDAYVAPANPAGVGGWAYQGCWSDDVGDRTLTGWRVNDAEALTVEKCAAVCDAQEGMGVMGLEYGAECYCGIAVGGQGTQVAEDGCNMVCSGNGRETCGGPARLSLYVKGNGTGSSTGGSSNARRWVA</sequence>
<protein>
    <recommendedName>
        <fullName evidence="8">WSC domain-containing protein</fullName>
    </recommendedName>
</protein>
<dbReference type="RefSeq" id="XP_008711059.1">
    <property type="nucleotide sequence ID" value="XM_008712837.1"/>
</dbReference>
<dbReference type="GeneID" id="19967870"/>
<dbReference type="GO" id="GO:0004601">
    <property type="term" value="F:peroxidase activity"/>
    <property type="evidence" value="ECO:0007669"/>
    <property type="project" value="InterPro"/>
</dbReference>
<organism evidence="6 7">
    <name type="scientific">Cyphellophora europaea (strain CBS 101466)</name>
    <name type="common">Phialophora europaea</name>
    <dbReference type="NCBI Taxonomy" id="1220924"/>
    <lineage>
        <taxon>Eukaryota</taxon>
        <taxon>Fungi</taxon>
        <taxon>Dikarya</taxon>
        <taxon>Ascomycota</taxon>
        <taxon>Pezizomycotina</taxon>
        <taxon>Eurotiomycetes</taxon>
        <taxon>Chaetothyriomycetidae</taxon>
        <taxon>Chaetothyriales</taxon>
        <taxon>Cyphellophoraceae</taxon>
        <taxon>Cyphellophora</taxon>
    </lineage>
</organism>
<dbReference type="OrthoDB" id="5985073at2759"/>
<dbReference type="Proteomes" id="UP000030752">
    <property type="component" value="Unassembled WGS sequence"/>
</dbReference>
<dbReference type="HOGENOM" id="CLU_004824_1_0_1"/>
<dbReference type="InParanoid" id="W2SCC1"/>
<feature type="domain" description="WSC" evidence="5">
    <location>
        <begin position="659"/>
        <end position="754"/>
    </location>
</feature>
<dbReference type="PANTHER" id="PTHR45964:SF5">
    <property type="entry name" value="WSCD FAMILY MEMBER CG9164"/>
    <property type="match status" value="1"/>
</dbReference>
<evidence type="ECO:0000256" key="2">
    <source>
        <dbReference type="RuleBase" id="RU004241"/>
    </source>
</evidence>
<dbReference type="InterPro" id="IPR002889">
    <property type="entry name" value="WSC_carb-bd"/>
</dbReference>
<dbReference type="STRING" id="1220924.W2SCC1"/>
<accession>W2SCC1</accession>
<dbReference type="GO" id="GO:0006979">
    <property type="term" value="P:response to oxidative stress"/>
    <property type="evidence" value="ECO:0007669"/>
    <property type="project" value="InterPro"/>
</dbReference>
<evidence type="ECO:0000259" key="5">
    <source>
        <dbReference type="PROSITE" id="PS51212"/>
    </source>
</evidence>
<feature type="domain" description="Plant heme peroxidase family profile" evidence="4">
    <location>
        <begin position="129"/>
        <end position="332"/>
    </location>
</feature>
<dbReference type="InterPro" id="IPR010255">
    <property type="entry name" value="Haem_peroxidase_sf"/>
</dbReference>
<dbReference type="PANTHER" id="PTHR45964">
    <property type="entry name" value="WSCD FAMILY MEMBER CG9164"/>
    <property type="match status" value="1"/>
</dbReference>
<dbReference type="InterPro" id="IPR002016">
    <property type="entry name" value="Haem_peroxidase"/>
</dbReference>
<feature type="chain" id="PRO_5004824476" description="WSC domain-containing protein" evidence="3">
    <location>
        <begin position="20"/>
        <end position="772"/>
    </location>
</feature>
<dbReference type="eggNOG" id="KOG4157">
    <property type="taxonomic scope" value="Eukaryota"/>
</dbReference>
<evidence type="ECO:0000256" key="3">
    <source>
        <dbReference type="SAM" id="SignalP"/>
    </source>
</evidence>
<evidence type="ECO:0000313" key="6">
    <source>
        <dbReference type="EMBL" id="ETN46347.1"/>
    </source>
</evidence>
<evidence type="ECO:0000256" key="1">
    <source>
        <dbReference type="ARBA" id="ARBA00022737"/>
    </source>
</evidence>
<dbReference type="PROSITE" id="PS51212">
    <property type="entry name" value="WSC"/>
    <property type="match status" value="2"/>
</dbReference>
<dbReference type="AlphaFoldDB" id="W2SCC1"/>
<comment type="similarity">
    <text evidence="2">Belongs to the peroxidase family.</text>
</comment>
<reference evidence="6 7" key="1">
    <citation type="submission" date="2013-03" db="EMBL/GenBank/DDBJ databases">
        <title>The Genome Sequence of Phialophora europaea CBS 101466.</title>
        <authorList>
            <consortium name="The Broad Institute Genomics Platform"/>
            <person name="Cuomo C."/>
            <person name="de Hoog S."/>
            <person name="Gorbushina A."/>
            <person name="Walker B."/>
            <person name="Young S.K."/>
            <person name="Zeng Q."/>
            <person name="Gargeya S."/>
            <person name="Fitzgerald M."/>
            <person name="Haas B."/>
            <person name="Abouelleil A."/>
            <person name="Allen A.W."/>
            <person name="Alvarado L."/>
            <person name="Arachchi H.M."/>
            <person name="Berlin A.M."/>
            <person name="Chapman S.B."/>
            <person name="Gainer-Dewar J."/>
            <person name="Goldberg J."/>
            <person name="Griggs A."/>
            <person name="Gujja S."/>
            <person name="Hansen M."/>
            <person name="Howarth C."/>
            <person name="Imamovic A."/>
            <person name="Ireland A."/>
            <person name="Larimer J."/>
            <person name="McCowan C."/>
            <person name="Murphy C."/>
            <person name="Pearson M."/>
            <person name="Poon T.W."/>
            <person name="Priest M."/>
            <person name="Roberts A."/>
            <person name="Saif S."/>
            <person name="Shea T."/>
            <person name="Sisk P."/>
            <person name="Sykes S."/>
            <person name="Wortman J."/>
            <person name="Nusbaum C."/>
            <person name="Birren B."/>
        </authorList>
    </citation>
    <scope>NUCLEOTIDE SEQUENCE [LARGE SCALE GENOMIC DNA]</scope>
    <source>
        <strain evidence="6 7">CBS 101466</strain>
    </source>
</reference>
<keyword evidence="1" id="KW-0677">Repeat</keyword>
<evidence type="ECO:0008006" key="8">
    <source>
        <dbReference type="Google" id="ProtNLM"/>
    </source>
</evidence>
<dbReference type="EMBL" id="KB822711">
    <property type="protein sequence ID" value="ETN46347.1"/>
    <property type="molecule type" value="Genomic_DNA"/>
</dbReference>
<dbReference type="Gene3D" id="1.10.520.10">
    <property type="match status" value="1"/>
</dbReference>
<dbReference type="Pfam" id="PF00141">
    <property type="entry name" value="peroxidase"/>
    <property type="match status" value="1"/>
</dbReference>
<dbReference type="Gene3D" id="1.10.420.10">
    <property type="entry name" value="Peroxidase, domain 2"/>
    <property type="match status" value="1"/>
</dbReference>
<feature type="signal peptide" evidence="3">
    <location>
        <begin position="1"/>
        <end position="19"/>
    </location>
</feature>
<evidence type="ECO:0000259" key="4">
    <source>
        <dbReference type="PROSITE" id="PS50873"/>
    </source>
</evidence>
<dbReference type="PROSITE" id="PS50873">
    <property type="entry name" value="PEROXIDASE_4"/>
    <property type="match status" value="1"/>
</dbReference>
<proteinExistence type="inferred from homology"/>
<keyword evidence="7" id="KW-1185">Reference proteome</keyword>
<dbReference type="InterPro" id="IPR051589">
    <property type="entry name" value="Sialate-O-sulfotransferase"/>
</dbReference>
<dbReference type="SUPFAM" id="SSF48113">
    <property type="entry name" value="Heme-dependent peroxidases"/>
    <property type="match status" value="1"/>
</dbReference>
<dbReference type="SMART" id="SM00321">
    <property type="entry name" value="WSC"/>
    <property type="match status" value="2"/>
</dbReference>